<keyword evidence="5 8" id="KW-0472">Membrane</keyword>
<evidence type="ECO:0000256" key="5">
    <source>
        <dbReference type="ARBA" id="ARBA00023136"/>
    </source>
</evidence>
<proteinExistence type="inferred from homology"/>
<dbReference type="InterPro" id="IPR002898">
    <property type="entry name" value="MotA_ExbB_proton_chnl"/>
</dbReference>
<evidence type="ECO:0000313" key="10">
    <source>
        <dbReference type="EMBL" id="RKL67363.1"/>
    </source>
</evidence>
<dbReference type="AlphaFoldDB" id="A0A3A9KCL9"/>
<gene>
    <name evidence="10" type="ORF">CR203_08315</name>
</gene>
<dbReference type="Proteomes" id="UP000281498">
    <property type="component" value="Unassembled WGS sequence"/>
</dbReference>
<feature type="transmembrane region" description="Helical" evidence="8">
    <location>
        <begin position="156"/>
        <end position="178"/>
    </location>
</feature>
<keyword evidence="2" id="KW-1003">Cell membrane</keyword>
<feature type="transmembrane region" description="Helical" evidence="8">
    <location>
        <begin position="116"/>
        <end position="136"/>
    </location>
</feature>
<dbReference type="EMBL" id="PDOE01000003">
    <property type="protein sequence ID" value="RKL67363.1"/>
    <property type="molecule type" value="Genomic_DNA"/>
</dbReference>
<evidence type="ECO:0000256" key="3">
    <source>
        <dbReference type="ARBA" id="ARBA00022692"/>
    </source>
</evidence>
<dbReference type="RefSeq" id="WP_110935473.1">
    <property type="nucleotide sequence ID" value="NZ_KZ614146.1"/>
</dbReference>
<name>A0A3A9KCL9_9BACI</name>
<evidence type="ECO:0000256" key="4">
    <source>
        <dbReference type="ARBA" id="ARBA00022989"/>
    </source>
</evidence>
<comment type="similarity">
    <text evidence="6">Belongs to the exbB/tolQ family.</text>
</comment>
<accession>A0A3A9KCL9</accession>
<evidence type="ECO:0000256" key="2">
    <source>
        <dbReference type="ARBA" id="ARBA00022475"/>
    </source>
</evidence>
<comment type="caution">
    <text evidence="10">The sequence shown here is derived from an EMBL/GenBank/DDBJ whole genome shotgun (WGS) entry which is preliminary data.</text>
</comment>
<dbReference type="Gene3D" id="1.10.287.1490">
    <property type="match status" value="1"/>
</dbReference>
<keyword evidence="6" id="KW-0813">Transport</keyword>
<sequence>MVEAILELVMSEPQAQTMLSNQLIELIFMMLFITFALAFLVHFMMYFRLKKIRHFLEATDSVDVDPLRTFKEEFDKKQQEDSVKVETFVQQKFSSWRMFHIPVVSLMKMIQMTVSVFILVGVLGTFIGLTMSLGSIDSTGDQLVENVASVLAGIDVAFYTSIVGMGLSLVMTVIIRVANTEYLLTDIMLKMESHLEGNEQNPIDRLIEVSETINSSIIDLRETNQESLQNIEKSFKGFQEYTIGLQKAAEDLSKFNEGLSNNIQDFTVLFTNMKIVTSGFDKAATKLNDHFNDLFTYFDKMDKRNDRMSQAFQYTSKKIEELTASQVKTLHQFEDSMEDWKEYLSSMAERQESSHGAFKRMNAQCDDLVKLMKENNKQFKGVFGEDVSSKLSGIHSSLKDMSSDFDRLGSSIVQLPEALETISKTQSEYKHLISDRFDDLKEFNKEFNQHLKAHSAESNAFERQLRDASSSYEQINIKNNQLINEINRTMHEITDSFSQREKQIDSSVEVLKDTLSRYVTSLDGTLGDKLDKVGRNIGDYVMDMNGAIKKEFKQIGEITDQNQQKNIRLSQQMIYDLNQEFQELNRQLRTVKPEEVRHFNRIKVGSNHDQ</sequence>
<dbReference type="GO" id="GO:0005886">
    <property type="term" value="C:plasma membrane"/>
    <property type="evidence" value="ECO:0007669"/>
    <property type="project" value="UniProtKB-SubCell"/>
</dbReference>
<keyword evidence="4 8" id="KW-1133">Transmembrane helix</keyword>
<protein>
    <recommendedName>
        <fullName evidence="9">MotA/TolQ/ExbB proton channel domain-containing protein</fullName>
    </recommendedName>
</protein>
<dbReference type="Pfam" id="PF01618">
    <property type="entry name" value="MotA_ExbB"/>
    <property type="match status" value="1"/>
</dbReference>
<evidence type="ECO:0000256" key="8">
    <source>
        <dbReference type="SAM" id="Phobius"/>
    </source>
</evidence>
<dbReference type="OrthoDB" id="2809136at2"/>
<feature type="transmembrane region" description="Helical" evidence="8">
    <location>
        <begin position="26"/>
        <end position="47"/>
    </location>
</feature>
<keyword evidence="3 8" id="KW-0812">Transmembrane</keyword>
<evidence type="ECO:0000256" key="1">
    <source>
        <dbReference type="ARBA" id="ARBA00004651"/>
    </source>
</evidence>
<organism evidence="10 11">
    <name type="scientific">Salipaludibacillus neizhouensis</name>
    <dbReference type="NCBI Taxonomy" id="885475"/>
    <lineage>
        <taxon>Bacteria</taxon>
        <taxon>Bacillati</taxon>
        <taxon>Bacillota</taxon>
        <taxon>Bacilli</taxon>
        <taxon>Bacillales</taxon>
        <taxon>Bacillaceae</taxon>
    </lineage>
</organism>
<keyword evidence="7" id="KW-0175">Coiled coil</keyword>
<feature type="coiled-coil region" evidence="7">
    <location>
        <begin position="465"/>
        <end position="492"/>
    </location>
</feature>
<feature type="domain" description="MotA/TolQ/ExbB proton channel" evidence="9">
    <location>
        <begin position="107"/>
        <end position="178"/>
    </location>
</feature>
<evidence type="ECO:0000259" key="9">
    <source>
        <dbReference type="Pfam" id="PF01618"/>
    </source>
</evidence>
<evidence type="ECO:0000256" key="7">
    <source>
        <dbReference type="SAM" id="Coils"/>
    </source>
</evidence>
<keyword evidence="11" id="KW-1185">Reference proteome</keyword>
<keyword evidence="6" id="KW-0653">Protein transport</keyword>
<reference evidence="10 11" key="1">
    <citation type="submission" date="2017-10" db="EMBL/GenBank/DDBJ databases">
        <title>Bacillus sp. nov., a halophilic bacterium isolated from a Keqin Lake.</title>
        <authorList>
            <person name="Wang H."/>
        </authorList>
    </citation>
    <scope>NUCLEOTIDE SEQUENCE [LARGE SCALE GENOMIC DNA]</scope>
    <source>
        <strain evidence="10 11">KCTC 13187</strain>
    </source>
</reference>
<evidence type="ECO:0000256" key="6">
    <source>
        <dbReference type="RuleBase" id="RU004057"/>
    </source>
</evidence>
<comment type="subcellular location">
    <subcellularLocation>
        <location evidence="1">Cell membrane</location>
        <topology evidence="1">Multi-pass membrane protein</topology>
    </subcellularLocation>
    <subcellularLocation>
        <location evidence="6">Membrane</location>
        <topology evidence="6">Multi-pass membrane protein</topology>
    </subcellularLocation>
</comment>
<evidence type="ECO:0000313" key="11">
    <source>
        <dbReference type="Proteomes" id="UP000281498"/>
    </source>
</evidence>
<dbReference type="GO" id="GO:0015031">
    <property type="term" value="P:protein transport"/>
    <property type="evidence" value="ECO:0007669"/>
    <property type="project" value="UniProtKB-KW"/>
</dbReference>